<evidence type="ECO:0000256" key="1">
    <source>
        <dbReference type="SAM" id="MobiDB-lite"/>
    </source>
</evidence>
<evidence type="ECO:0000313" key="4">
    <source>
        <dbReference type="Proteomes" id="UP000327118"/>
    </source>
</evidence>
<dbReference type="OrthoDB" id="5342184at2759"/>
<dbReference type="Proteomes" id="UP000327118">
    <property type="component" value="Unassembled WGS sequence"/>
</dbReference>
<feature type="region of interest" description="Disordered" evidence="1">
    <location>
        <begin position="29"/>
        <end position="74"/>
    </location>
</feature>
<reference evidence="4" key="1">
    <citation type="submission" date="2019-04" db="EMBL/GenBank/DDBJ databases">
        <title>Friends and foes A comparative genomics studyof 23 Aspergillus species from section Flavi.</title>
        <authorList>
            <consortium name="DOE Joint Genome Institute"/>
            <person name="Kjaerbolling I."/>
            <person name="Vesth T."/>
            <person name="Frisvad J.C."/>
            <person name="Nybo J.L."/>
            <person name="Theobald S."/>
            <person name="Kildgaard S."/>
            <person name="Isbrandt T."/>
            <person name="Kuo A."/>
            <person name="Sato A."/>
            <person name="Lyhne E.K."/>
            <person name="Kogle M.E."/>
            <person name="Wiebenga A."/>
            <person name="Kun R.S."/>
            <person name="Lubbers R.J."/>
            <person name="Makela M.R."/>
            <person name="Barry K."/>
            <person name="Chovatia M."/>
            <person name="Clum A."/>
            <person name="Daum C."/>
            <person name="Haridas S."/>
            <person name="He G."/>
            <person name="LaButti K."/>
            <person name="Lipzen A."/>
            <person name="Mondo S."/>
            <person name="Riley R."/>
            <person name="Salamov A."/>
            <person name="Simmons B.A."/>
            <person name="Magnuson J.K."/>
            <person name="Henrissat B."/>
            <person name="Mortensen U.H."/>
            <person name="Larsen T.O."/>
            <person name="Devries R.P."/>
            <person name="Grigoriev I.V."/>
            <person name="Machida M."/>
            <person name="Baker S.E."/>
            <person name="Andersen M.R."/>
        </authorList>
    </citation>
    <scope>NUCLEOTIDE SEQUENCE [LARGE SCALE GENOMIC DNA]</scope>
    <source>
        <strain evidence="4">CBS 553.77</strain>
    </source>
</reference>
<dbReference type="InterPro" id="IPR021986">
    <property type="entry name" value="Spherulin4"/>
</dbReference>
<dbReference type="PANTHER" id="PTHR35040">
    <property type="match status" value="1"/>
</dbReference>
<sequence length="322" mass="34333">MLSKNLLRALGGLFLLSQVAQAAAIPIRRDTGEDQSDDDAPEVSSSRTVIQPTGVVSLPSSSATPTVSPQPGKGAVAGSTEIIIPYYVYPEGGSWGPLEQLIDTNPNMKFTVIVNPSSGPGSETLPDDNWRKAVPKLTTRPNVKVIGYVATTYGGRPLSAVEKDISIYGNWPSASGDANFKVNGIFFDEGSAESDHTKVQYYKDITSLAKQNQGLGPNNHVVINPGTVPDKAYLEIPDSTVIFESPHSKFQEAIAGHNFDAIKNVDKAKLSSIVTAVPGGVNLGDLVTQLRDISGQIYLSSTNDYMKYSSALDDVAHILKAN</sequence>
<proteinExistence type="predicted"/>
<gene>
    <name evidence="3" type="ORF">BDV28DRAFT_146144</name>
</gene>
<dbReference type="EMBL" id="ML739052">
    <property type="protein sequence ID" value="KAE8355471.1"/>
    <property type="molecule type" value="Genomic_DNA"/>
</dbReference>
<dbReference type="PANTHER" id="PTHR35040:SF7">
    <property type="entry name" value="FIBRONECTIN TYPE-III DOMAIN-CONTAINING PROTEIN-RELATED"/>
    <property type="match status" value="1"/>
</dbReference>
<keyword evidence="4" id="KW-1185">Reference proteome</keyword>
<feature type="chain" id="PRO_5024856125" evidence="2">
    <location>
        <begin position="23"/>
        <end position="322"/>
    </location>
</feature>
<feature type="signal peptide" evidence="2">
    <location>
        <begin position="1"/>
        <end position="22"/>
    </location>
</feature>
<evidence type="ECO:0000256" key="2">
    <source>
        <dbReference type="SAM" id="SignalP"/>
    </source>
</evidence>
<organism evidence="3 4">
    <name type="scientific">Aspergillus coremiiformis</name>
    <dbReference type="NCBI Taxonomy" id="138285"/>
    <lineage>
        <taxon>Eukaryota</taxon>
        <taxon>Fungi</taxon>
        <taxon>Dikarya</taxon>
        <taxon>Ascomycota</taxon>
        <taxon>Pezizomycotina</taxon>
        <taxon>Eurotiomycetes</taxon>
        <taxon>Eurotiomycetidae</taxon>
        <taxon>Eurotiales</taxon>
        <taxon>Aspergillaceae</taxon>
        <taxon>Aspergillus</taxon>
        <taxon>Aspergillus subgen. Circumdati</taxon>
    </lineage>
</organism>
<dbReference type="Pfam" id="PF12138">
    <property type="entry name" value="Spherulin4"/>
    <property type="match status" value="1"/>
</dbReference>
<keyword evidence="2" id="KW-0732">Signal</keyword>
<protein>
    <submittedName>
        <fullName evidence="3">Spherulation-specific family 4-domain-containing protein</fullName>
    </submittedName>
</protein>
<accession>A0A5N6ZCV0</accession>
<name>A0A5N6ZCV0_9EURO</name>
<feature type="compositionally biased region" description="Polar residues" evidence="1">
    <location>
        <begin position="58"/>
        <end position="69"/>
    </location>
</feature>
<dbReference type="AlphaFoldDB" id="A0A5N6ZCV0"/>
<evidence type="ECO:0000313" key="3">
    <source>
        <dbReference type="EMBL" id="KAE8355471.1"/>
    </source>
</evidence>